<reference evidence="3" key="1">
    <citation type="journal article" date="2014" name="Genome Announc.">
        <title>Draft genome sequence of the plant-pathogenic soil fungus Rhizoctonia solani anastomosis group 3 strain Rhs1AP.</title>
        <authorList>
            <person name="Cubeta M.A."/>
            <person name="Thomas E."/>
            <person name="Dean R.A."/>
            <person name="Jabaji S."/>
            <person name="Neate S.M."/>
            <person name="Tavantzis S."/>
            <person name="Toda T."/>
            <person name="Vilgalys R."/>
            <person name="Bharathan N."/>
            <person name="Fedorova-Abrams N."/>
            <person name="Pakala S.B."/>
            <person name="Pakala S.M."/>
            <person name="Zafar N."/>
            <person name="Joardar V."/>
            <person name="Losada L."/>
            <person name="Nierman W.C."/>
        </authorList>
    </citation>
    <scope>NUCLEOTIDE SEQUENCE [LARGE SCALE GENOMIC DNA]</scope>
    <source>
        <strain evidence="3">AG-3</strain>
    </source>
</reference>
<evidence type="ECO:0000313" key="2">
    <source>
        <dbReference type="EMBL" id="EUC54473.1"/>
    </source>
</evidence>
<feature type="region of interest" description="Disordered" evidence="1">
    <location>
        <begin position="374"/>
        <end position="398"/>
    </location>
</feature>
<evidence type="ECO:0000256" key="1">
    <source>
        <dbReference type="SAM" id="MobiDB-lite"/>
    </source>
</evidence>
<sequence>MYSIRLPPPSKTVYLFPIFSTERNDLPLSPETGIFEAQHVVDLFDCQGDKHNDHLSPYSEWHPDILERRLHQWPEVESVSWDGSDSLWYVSLRTNNALDTAYRHARIVLGDALQPAGWNRRQPWYPYDFEGELKKLGMPFIPQPLTFQDGAYPLPFETLGQLQHEVHRNNFYAMSLTALAYIVNAVKMNHYHNLCYAGYMRGSPGFVSAHRRWCRLNGFPVLDRSEDDESTADFELIEQEQSDSACALAPTDQAASMELETDESSETALGINWEAGAFRRHFDHSDHAPFEAANHPDHAPFAIANHELLRGLRKRRDDLRLGPTTTNDAAPPVLSIAFPEFDIDDLIERLDALPGEYEACDLLGWDYDAISPQRNHPTEGATSAAPLADSPRWPSLAQQATPPLNWEDFWCTLEGEGIDMADSQGSLAEHVILTHPSVTF</sequence>
<dbReference type="Proteomes" id="UP000030108">
    <property type="component" value="Unassembled WGS sequence"/>
</dbReference>
<dbReference type="OrthoDB" id="3230271at2759"/>
<feature type="non-terminal residue" evidence="2">
    <location>
        <position position="440"/>
    </location>
</feature>
<gene>
    <name evidence="2" type="ORF">RSOL_050680</name>
</gene>
<proteinExistence type="predicted"/>
<evidence type="ECO:0000313" key="3">
    <source>
        <dbReference type="Proteomes" id="UP000030108"/>
    </source>
</evidence>
<protein>
    <submittedName>
        <fullName evidence="2">Uncharacterized protein</fullName>
    </submittedName>
</protein>
<comment type="caution">
    <text evidence="2">The sequence shown here is derived from an EMBL/GenBank/DDBJ whole genome shotgun (WGS) entry which is preliminary data.</text>
</comment>
<accession>X8IWG1</accession>
<dbReference type="EMBL" id="JATN01000322">
    <property type="protein sequence ID" value="EUC54473.1"/>
    <property type="molecule type" value="Genomic_DNA"/>
</dbReference>
<dbReference type="AlphaFoldDB" id="X8IWG1"/>
<name>X8IWG1_9AGAM</name>
<organism evidence="2 3">
    <name type="scientific">Rhizoctonia solani AG-3 Rhs1AP</name>
    <dbReference type="NCBI Taxonomy" id="1086054"/>
    <lineage>
        <taxon>Eukaryota</taxon>
        <taxon>Fungi</taxon>
        <taxon>Dikarya</taxon>
        <taxon>Basidiomycota</taxon>
        <taxon>Agaricomycotina</taxon>
        <taxon>Agaricomycetes</taxon>
        <taxon>Cantharellales</taxon>
        <taxon>Ceratobasidiaceae</taxon>
        <taxon>Rhizoctonia</taxon>
    </lineage>
</organism>